<proteinExistence type="inferred from homology"/>
<dbReference type="SUPFAM" id="SSF48264">
    <property type="entry name" value="Cytochrome P450"/>
    <property type="match status" value="1"/>
</dbReference>
<keyword evidence="10" id="KW-1185">Reference proteome</keyword>
<evidence type="ECO:0000256" key="4">
    <source>
        <dbReference type="ARBA" id="ARBA00022723"/>
    </source>
</evidence>
<gene>
    <name evidence="9" type="ORF">SAMN04489732_103247</name>
</gene>
<dbReference type="CDD" id="cd11029">
    <property type="entry name" value="CYP107-like"/>
    <property type="match status" value="1"/>
</dbReference>
<keyword evidence="7" id="KW-0503">Monooxygenase</keyword>
<accession>A0A1H8UGE0</accession>
<protein>
    <submittedName>
        <fullName evidence="9">Cytochrome P450</fullName>
    </submittedName>
</protein>
<keyword evidence="3" id="KW-0349">Heme</keyword>
<evidence type="ECO:0000256" key="7">
    <source>
        <dbReference type="ARBA" id="ARBA00023033"/>
    </source>
</evidence>
<evidence type="ECO:0000256" key="6">
    <source>
        <dbReference type="ARBA" id="ARBA00023004"/>
    </source>
</evidence>
<dbReference type="InterPro" id="IPR036396">
    <property type="entry name" value="Cyt_P450_sf"/>
</dbReference>
<dbReference type="InterPro" id="IPR001128">
    <property type="entry name" value="Cyt_P450"/>
</dbReference>
<keyword evidence="6" id="KW-0408">Iron</keyword>
<evidence type="ECO:0000313" key="9">
    <source>
        <dbReference type="EMBL" id="SEP01944.1"/>
    </source>
</evidence>
<dbReference type="Pfam" id="PF00067">
    <property type="entry name" value="p450"/>
    <property type="match status" value="1"/>
</dbReference>
<evidence type="ECO:0000256" key="3">
    <source>
        <dbReference type="ARBA" id="ARBA00022617"/>
    </source>
</evidence>
<dbReference type="InterPro" id="IPR002397">
    <property type="entry name" value="Cyt_P450_B"/>
</dbReference>
<dbReference type="Proteomes" id="UP000198582">
    <property type="component" value="Unassembled WGS sequence"/>
</dbReference>
<evidence type="ECO:0000256" key="1">
    <source>
        <dbReference type="ARBA" id="ARBA00004660"/>
    </source>
</evidence>
<dbReference type="GO" id="GO:0016705">
    <property type="term" value="F:oxidoreductase activity, acting on paired donors, with incorporation or reduction of molecular oxygen"/>
    <property type="evidence" value="ECO:0007669"/>
    <property type="project" value="InterPro"/>
</dbReference>
<comment type="similarity">
    <text evidence="2">Belongs to the cytochrome P450 family.</text>
</comment>
<comment type="pathway">
    <text evidence="1">Antibiotic biosynthesis; vancomycin biosynthesis.</text>
</comment>
<organism evidence="9 10">
    <name type="scientific">Amycolatopsis saalfeldensis</name>
    <dbReference type="NCBI Taxonomy" id="394193"/>
    <lineage>
        <taxon>Bacteria</taxon>
        <taxon>Bacillati</taxon>
        <taxon>Actinomycetota</taxon>
        <taxon>Actinomycetes</taxon>
        <taxon>Pseudonocardiales</taxon>
        <taxon>Pseudonocardiaceae</taxon>
        <taxon>Amycolatopsis</taxon>
    </lineage>
</organism>
<evidence type="ECO:0000256" key="2">
    <source>
        <dbReference type="ARBA" id="ARBA00010617"/>
    </source>
</evidence>
<name>A0A1H8UGE0_9PSEU</name>
<dbReference type="GO" id="GO:0004497">
    <property type="term" value="F:monooxygenase activity"/>
    <property type="evidence" value="ECO:0007669"/>
    <property type="project" value="UniProtKB-KW"/>
</dbReference>
<sequence>MLAQDTVTMHMMRASDLNMRNGDPMAPVQEVPEIEVPEIDLTDPAVQRDPFAAYGAARERGPVARLTGFGPMWVVTRHEEARAMLTDPRFALGAASYQRPEVPEHCVPYLRTMQEMEGEEHGRLRRLVSPAFSARRALELRPRIERIVERLLAALPAGGPVDLLRDFAQPLPMEVICELVGVPEADRPRWHEYGRTVLAGAGPGFAAAVPGIIDGAREIVAGPGRDLVALLKTVAGLAERELVTLVWQLVLAGQTPANLIANAIEALLAHPGELAALRADPALLAGAVDELIRWCGPALLTIPRQATEDLELHGVPIRAGEPVTASIAAVNRDPRAFDDPERLDVRRAPGGHLGFAYGPHFCLGASLARVQTEVALGAVLRRFPSLAITEPGAHRAPDPGTWRLTALPVTG</sequence>
<evidence type="ECO:0000313" key="10">
    <source>
        <dbReference type="Proteomes" id="UP000198582"/>
    </source>
</evidence>
<evidence type="ECO:0000256" key="8">
    <source>
        <dbReference type="ARBA" id="ARBA00055433"/>
    </source>
</evidence>
<dbReference type="FunFam" id="1.10.630.10:FF:000018">
    <property type="entry name" value="Cytochrome P450 monooxygenase"/>
    <property type="match status" value="1"/>
</dbReference>
<reference evidence="9 10" key="1">
    <citation type="submission" date="2016-10" db="EMBL/GenBank/DDBJ databases">
        <authorList>
            <person name="de Groot N.N."/>
        </authorList>
    </citation>
    <scope>NUCLEOTIDE SEQUENCE [LARGE SCALE GENOMIC DNA]</scope>
    <source>
        <strain evidence="9 10">DSM 44993</strain>
    </source>
</reference>
<dbReference type="STRING" id="394193.SAMN04489732_103247"/>
<keyword evidence="5" id="KW-0560">Oxidoreductase</keyword>
<dbReference type="PANTHER" id="PTHR46696">
    <property type="entry name" value="P450, PUTATIVE (EUROFUNG)-RELATED"/>
    <property type="match status" value="1"/>
</dbReference>
<dbReference type="GO" id="GO:0005506">
    <property type="term" value="F:iron ion binding"/>
    <property type="evidence" value="ECO:0007669"/>
    <property type="project" value="InterPro"/>
</dbReference>
<dbReference type="PANTHER" id="PTHR46696:SF1">
    <property type="entry name" value="CYTOCHROME P450 YJIB-RELATED"/>
    <property type="match status" value="1"/>
</dbReference>
<dbReference type="AlphaFoldDB" id="A0A1H8UGE0"/>
<dbReference type="GO" id="GO:0020037">
    <property type="term" value="F:heme binding"/>
    <property type="evidence" value="ECO:0007669"/>
    <property type="project" value="InterPro"/>
</dbReference>
<comment type="function">
    <text evidence="8">Involved in the coupling of aromatic side chains of the heptapeptide of vancomycin.</text>
</comment>
<keyword evidence="4" id="KW-0479">Metal-binding</keyword>
<dbReference type="PRINTS" id="PR00359">
    <property type="entry name" value="BP450"/>
</dbReference>
<evidence type="ECO:0000256" key="5">
    <source>
        <dbReference type="ARBA" id="ARBA00023002"/>
    </source>
</evidence>
<dbReference type="EMBL" id="FOEF01000003">
    <property type="protein sequence ID" value="SEP01944.1"/>
    <property type="molecule type" value="Genomic_DNA"/>
</dbReference>
<dbReference type="Gene3D" id="1.10.630.10">
    <property type="entry name" value="Cytochrome P450"/>
    <property type="match status" value="1"/>
</dbReference>